<evidence type="ECO:0000313" key="7">
    <source>
        <dbReference type="EMBL" id="OAQ23782.1"/>
    </source>
</evidence>
<dbReference type="GO" id="GO:0005886">
    <property type="term" value="C:plasma membrane"/>
    <property type="evidence" value="ECO:0007669"/>
    <property type="project" value="TreeGrafter"/>
</dbReference>
<evidence type="ECO:0000256" key="3">
    <source>
        <dbReference type="ARBA" id="ARBA00022989"/>
    </source>
</evidence>
<dbReference type="OrthoDB" id="3936150at2759"/>
<gene>
    <name evidence="7" type="ORF">K457DRAFT_82909</name>
</gene>
<dbReference type="PANTHER" id="PTHR23502">
    <property type="entry name" value="MAJOR FACILITATOR SUPERFAMILY"/>
    <property type="match status" value="1"/>
</dbReference>
<evidence type="ECO:0000256" key="2">
    <source>
        <dbReference type="ARBA" id="ARBA00022692"/>
    </source>
</evidence>
<feature type="transmembrane region" description="Helical" evidence="5">
    <location>
        <begin position="172"/>
        <end position="190"/>
    </location>
</feature>
<protein>
    <submittedName>
        <fullName evidence="7">MFS general substrate transporter</fullName>
    </submittedName>
</protein>
<feature type="transmembrane region" description="Helical" evidence="5">
    <location>
        <begin position="349"/>
        <end position="372"/>
    </location>
</feature>
<evidence type="ECO:0000313" key="8">
    <source>
        <dbReference type="Proteomes" id="UP000078512"/>
    </source>
</evidence>
<feature type="transmembrane region" description="Helical" evidence="5">
    <location>
        <begin position="143"/>
        <end position="165"/>
    </location>
</feature>
<proteinExistence type="predicted"/>
<dbReference type="GO" id="GO:0022857">
    <property type="term" value="F:transmembrane transporter activity"/>
    <property type="evidence" value="ECO:0007669"/>
    <property type="project" value="InterPro"/>
</dbReference>
<dbReference type="EMBL" id="KV442108">
    <property type="protein sequence ID" value="OAQ23782.1"/>
    <property type="molecule type" value="Genomic_DNA"/>
</dbReference>
<feature type="domain" description="Major facilitator superfamily (MFS) profile" evidence="6">
    <location>
        <begin position="47"/>
        <end position="468"/>
    </location>
</feature>
<dbReference type="InterPro" id="IPR036259">
    <property type="entry name" value="MFS_trans_sf"/>
</dbReference>
<keyword evidence="8" id="KW-1185">Reference proteome</keyword>
<feature type="transmembrane region" description="Helical" evidence="5">
    <location>
        <begin position="82"/>
        <end position="101"/>
    </location>
</feature>
<dbReference type="STRING" id="1314771.A0A197JF38"/>
<feature type="transmembrane region" description="Helical" evidence="5">
    <location>
        <begin position="442"/>
        <end position="463"/>
    </location>
</feature>
<feature type="transmembrane region" description="Helical" evidence="5">
    <location>
        <begin position="307"/>
        <end position="328"/>
    </location>
</feature>
<feature type="transmembrane region" description="Helical" evidence="5">
    <location>
        <begin position="269"/>
        <end position="287"/>
    </location>
</feature>
<dbReference type="PANTHER" id="PTHR23502:SF5">
    <property type="entry name" value="QUINIDINE RESISTANCE PROTEIN 3"/>
    <property type="match status" value="1"/>
</dbReference>
<dbReference type="PROSITE" id="PS50850">
    <property type="entry name" value="MFS"/>
    <property type="match status" value="1"/>
</dbReference>
<dbReference type="Gene3D" id="1.20.1720.10">
    <property type="entry name" value="Multidrug resistance protein D"/>
    <property type="match status" value="1"/>
</dbReference>
<organism evidence="7 8">
    <name type="scientific">Linnemannia elongata AG-77</name>
    <dbReference type="NCBI Taxonomy" id="1314771"/>
    <lineage>
        <taxon>Eukaryota</taxon>
        <taxon>Fungi</taxon>
        <taxon>Fungi incertae sedis</taxon>
        <taxon>Mucoromycota</taxon>
        <taxon>Mortierellomycotina</taxon>
        <taxon>Mortierellomycetes</taxon>
        <taxon>Mortierellales</taxon>
        <taxon>Mortierellaceae</taxon>
        <taxon>Linnemannia</taxon>
    </lineage>
</organism>
<dbReference type="InterPro" id="IPR011701">
    <property type="entry name" value="MFS"/>
</dbReference>
<name>A0A197JF38_9FUNG</name>
<dbReference type="InterPro" id="IPR020846">
    <property type="entry name" value="MFS_dom"/>
</dbReference>
<evidence type="ECO:0000256" key="4">
    <source>
        <dbReference type="ARBA" id="ARBA00023136"/>
    </source>
</evidence>
<dbReference type="Proteomes" id="UP000078512">
    <property type="component" value="Unassembled WGS sequence"/>
</dbReference>
<feature type="transmembrane region" description="Helical" evidence="5">
    <location>
        <begin position="113"/>
        <end position="131"/>
    </location>
</feature>
<comment type="subcellular location">
    <subcellularLocation>
        <location evidence="1">Membrane</location>
        <topology evidence="1">Multi-pass membrane protein</topology>
    </subcellularLocation>
</comment>
<sequence length="485" mass="51926">MDIEEDINSVGPSRKTAKGFWKSRLALRDGFEGDPRHELSRFQKTVILCVVSQAGCLAGFSSTIYFPSLVQIRDDLKASQTSINASVSLFILFMGIAPLVTSTLSDTFKIRRILYLAFAAVFTMASIGGGFSRSAAGLVLARVFQAVGSGGATILGAGTVTDIYVQAEQGTAMGLFFLGQFLGPVLGPPVGGLVSHAFGWEATFFFMAILSVVVILEIFFLVPETYRQEPEDIPDSLEVNNDDAKSMQTLTKSRFINPFEAVLLLRHPVILLASIEIGMVFGLMFSVETIIPELFAHHYGLNETETGLTYLGAGFGSVFGALIGGKLSDMSLIRGKQRNGGEAVLEDRFSPSMWFAGFIIVPIGALLFGWGAEKHLNIAAPIAGFAIYNFGMGQVMSAGSAYVVNAIPGQGSSATAAANFLRMVFACIFSLIAQIIVDAVGYGNYGIIMAVINVICMGVFCIVKIKGAKMRATAAKVEQAKNKQK</sequence>
<feature type="transmembrane region" description="Helical" evidence="5">
    <location>
        <begin position="46"/>
        <end position="70"/>
    </location>
</feature>
<feature type="transmembrane region" description="Helical" evidence="5">
    <location>
        <begin position="416"/>
        <end position="436"/>
    </location>
</feature>
<keyword evidence="4 5" id="KW-0472">Membrane</keyword>
<reference evidence="7 8" key="1">
    <citation type="submission" date="2016-05" db="EMBL/GenBank/DDBJ databases">
        <title>Genome sequencing reveals origins of a unique bacterial endosymbiosis in the earliest lineages of terrestrial Fungi.</title>
        <authorList>
            <consortium name="DOE Joint Genome Institute"/>
            <person name="Uehling J."/>
            <person name="Gryganskyi A."/>
            <person name="Hameed K."/>
            <person name="Tschaplinski T."/>
            <person name="Misztal P."/>
            <person name="Wu S."/>
            <person name="Desiro A."/>
            <person name="Vande Pol N."/>
            <person name="Du Z.-Y."/>
            <person name="Zienkiewicz A."/>
            <person name="Zienkiewicz K."/>
            <person name="Morin E."/>
            <person name="Tisserant E."/>
            <person name="Splivallo R."/>
            <person name="Hainaut M."/>
            <person name="Henrissat B."/>
            <person name="Ohm R."/>
            <person name="Kuo A."/>
            <person name="Yan J."/>
            <person name="Lipzen A."/>
            <person name="Nolan M."/>
            <person name="Labutti K."/>
            <person name="Barry K."/>
            <person name="Goldstein A."/>
            <person name="Labbe J."/>
            <person name="Schadt C."/>
            <person name="Tuskan G."/>
            <person name="Grigoriev I."/>
            <person name="Martin F."/>
            <person name="Vilgalys R."/>
            <person name="Bonito G."/>
        </authorList>
    </citation>
    <scope>NUCLEOTIDE SEQUENCE [LARGE SCALE GENOMIC DNA]</scope>
    <source>
        <strain evidence="7 8">AG-77</strain>
    </source>
</reference>
<evidence type="ECO:0000256" key="5">
    <source>
        <dbReference type="SAM" id="Phobius"/>
    </source>
</evidence>
<keyword evidence="3 5" id="KW-1133">Transmembrane helix</keyword>
<keyword evidence="2 5" id="KW-0812">Transmembrane</keyword>
<accession>A0A197JF38</accession>
<dbReference type="Pfam" id="PF07690">
    <property type="entry name" value="MFS_1"/>
    <property type="match status" value="1"/>
</dbReference>
<dbReference type="AlphaFoldDB" id="A0A197JF38"/>
<feature type="transmembrane region" description="Helical" evidence="5">
    <location>
        <begin position="378"/>
        <end position="404"/>
    </location>
</feature>
<evidence type="ECO:0000259" key="6">
    <source>
        <dbReference type="PROSITE" id="PS50850"/>
    </source>
</evidence>
<evidence type="ECO:0000256" key="1">
    <source>
        <dbReference type="ARBA" id="ARBA00004141"/>
    </source>
</evidence>
<feature type="transmembrane region" description="Helical" evidence="5">
    <location>
        <begin position="202"/>
        <end position="222"/>
    </location>
</feature>
<dbReference type="SUPFAM" id="SSF103473">
    <property type="entry name" value="MFS general substrate transporter"/>
    <property type="match status" value="1"/>
</dbReference>